<dbReference type="PANTHER" id="PTHR46060:SF1">
    <property type="entry name" value="MARINER MOS1 TRANSPOSASE-LIKE PROTEIN"/>
    <property type="match status" value="1"/>
</dbReference>
<sequence length="136" mass="15775">MTQQLQNLIETVIHRVSILNRAPSRSLTSLDYNKVFKGLTFTITSNASRFLWRPTSNAILRRYYKKVQQDKLRPAIRKNRPGLLESGILFHHDNAPAHTAQAVTDVLAGYKWELLEHPRYSPDFAPCDFHLFPKMK</sequence>
<reference evidence="1 2" key="1">
    <citation type="journal article" date="2021" name="Elife">
        <title>Chloroplast acquisition without the gene transfer in kleptoplastic sea slugs, Plakobranchus ocellatus.</title>
        <authorList>
            <person name="Maeda T."/>
            <person name="Takahashi S."/>
            <person name="Yoshida T."/>
            <person name="Shimamura S."/>
            <person name="Takaki Y."/>
            <person name="Nagai Y."/>
            <person name="Toyoda A."/>
            <person name="Suzuki Y."/>
            <person name="Arimoto A."/>
            <person name="Ishii H."/>
            <person name="Satoh N."/>
            <person name="Nishiyama T."/>
            <person name="Hasebe M."/>
            <person name="Maruyama T."/>
            <person name="Minagawa J."/>
            <person name="Obokata J."/>
            <person name="Shigenobu S."/>
        </authorList>
    </citation>
    <scope>NUCLEOTIDE SEQUENCE [LARGE SCALE GENOMIC DNA]</scope>
</reference>
<evidence type="ECO:0000313" key="1">
    <source>
        <dbReference type="EMBL" id="GFR92726.1"/>
    </source>
</evidence>
<dbReference type="Proteomes" id="UP000762676">
    <property type="component" value="Unassembled WGS sequence"/>
</dbReference>
<name>A0AAV4H4Z5_9GAST</name>
<keyword evidence="2" id="KW-1185">Reference proteome</keyword>
<accession>A0AAV4H4Z5</accession>
<gene>
    <name evidence="1" type="ORF">ElyMa_000874800</name>
</gene>
<dbReference type="EMBL" id="BMAT01001796">
    <property type="protein sequence ID" value="GFR92726.1"/>
    <property type="molecule type" value="Genomic_DNA"/>
</dbReference>
<dbReference type="GO" id="GO:0003676">
    <property type="term" value="F:nucleic acid binding"/>
    <property type="evidence" value="ECO:0007669"/>
    <property type="project" value="InterPro"/>
</dbReference>
<dbReference type="PANTHER" id="PTHR46060">
    <property type="entry name" value="MARINER MOS1 TRANSPOSASE-LIKE PROTEIN"/>
    <property type="match status" value="1"/>
</dbReference>
<evidence type="ECO:0000313" key="2">
    <source>
        <dbReference type="Proteomes" id="UP000762676"/>
    </source>
</evidence>
<dbReference type="InterPro" id="IPR052709">
    <property type="entry name" value="Transposase-MT_Hybrid"/>
</dbReference>
<proteinExistence type="predicted"/>
<comment type="caution">
    <text evidence="1">The sequence shown here is derived from an EMBL/GenBank/DDBJ whole genome shotgun (WGS) entry which is preliminary data.</text>
</comment>
<dbReference type="AlphaFoldDB" id="A0AAV4H4Z5"/>
<dbReference type="Gene3D" id="3.30.420.10">
    <property type="entry name" value="Ribonuclease H-like superfamily/Ribonuclease H"/>
    <property type="match status" value="1"/>
</dbReference>
<protein>
    <submittedName>
        <fullName evidence="1">Mariner Mos1 transposase</fullName>
    </submittedName>
</protein>
<dbReference type="InterPro" id="IPR036397">
    <property type="entry name" value="RNaseH_sf"/>
</dbReference>
<organism evidence="1 2">
    <name type="scientific">Elysia marginata</name>
    <dbReference type="NCBI Taxonomy" id="1093978"/>
    <lineage>
        <taxon>Eukaryota</taxon>
        <taxon>Metazoa</taxon>
        <taxon>Spiralia</taxon>
        <taxon>Lophotrochozoa</taxon>
        <taxon>Mollusca</taxon>
        <taxon>Gastropoda</taxon>
        <taxon>Heterobranchia</taxon>
        <taxon>Euthyneura</taxon>
        <taxon>Panpulmonata</taxon>
        <taxon>Sacoglossa</taxon>
        <taxon>Placobranchoidea</taxon>
        <taxon>Plakobranchidae</taxon>
        <taxon>Elysia</taxon>
    </lineage>
</organism>